<comment type="caution">
    <text evidence="1">The sequence shown here is derived from an EMBL/GenBank/DDBJ whole genome shotgun (WGS) entry which is preliminary data.</text>
</comment>
<evidence type="ECO:0000313" key="1">
    <source>
        <dbReference type="EMBL" id="RDI41812.1"/>
    </source>
</evidence>
<name>A0A370GDB0_9COXI</name>
<protein>
    <submittedName>
        <fullName evidence="1">MerR family transcriptional regulator</fullName>
    </submittedName>
</protein>
<evidence type="ECO:0000313" key="2">
    <source>
        <dbReference type="Proteomes" id="UP000254720"/>
    </source>
</evidence>
<dbReference type="Proteomes" id="UP000254720">
    <property type="component" value="Unassembled WGS sequence"/>
</dbReference>
<gene>
    <name evidence="1" type="ORF">C8D86_11728</name>
</gene>
<accession>A0A370GDB0</accession>
<dbReference type="EMBL" id="QQAX01000017">
    <property type="protein sequence ID" value="RDI41812.1"/>
    <property type="molecule type" value="Genomic_DNA"/>
</dbReference>
<proteinExistence type="predicted"/>
<dbReference type="Gene3D" id="1.10.1660.10">
    <property type="match status" value="1"/>
</dbReference>
<dbReference type="AlphaFoldDB" id="A0A370GDB0"/>
<sequence>MAKKEIMIIADYTSDTPVSLEEICEICNISADFIQDLIEYEIVHPEGELPEEWQFDLDELQRIKTALRLQRDLEVNLAGVAVVLDLLDEMERLRARMAMLEKLYLK</sequence>
<organism evidence="1 2">
    <name type="scientific">Aquicella lusitana</name>
    <dbReference type="NCBI Taxonomy" id="254246"/>
    <lineage>
        <taxon>Bacteria</taxon>
        <taxon>Pseudomonadati</taxon>
        <taxon>Pseudomonadota</taxon>
        <taxon>Gammaproteobacteria</taxon>
        <taxon>Legionellales</taxon>
        <taxon>Coxiellaceae</taxon>
        <taxon>Aquicella</taxon>
    </lineage>
</organism>
<reference evidence="1 2" key="1">
    <citation type="submission" date="2018-07" db="EMBL/GenBank/DDBJ databases">
        <title>Genomic Encyclopedia of Type Strains, Phase IV (KMG-IV): sequencing the most valuable type-strain genomes for metagenomic binning, comparative biology and taxonomic classification.</title>
        <authorList>
            <person name="Goeker M."/>
        </authorList>
    </citation>
    <scope>NUCLEOTIDE SEQUENCE [LARGE SCALE GENOMIC DNA]</scope>
    <source>
        <strain evidence="1 2">DSM 16500</strain>
    </source>
</reference>
<keyword evidence="2" id="KW-1185">Reference proteome</keyword>
<dbReference type="Pfam" id="PF13591">
    <property type="entry name" value="MerR_2"/>
    <property type="match status" value="1"/>
</dbReference>
<dbReference type="RefSeq" id="WP_197737841.1">
    <property type="nucleotide sequence ID" value="NZ_LR699114.1"/>
</dbReference>